<dbReference type="OrthoDB" id="9802561at2"/>
<dbReference type="CDD" id="cd02516">
    <property type="entry name" value="CDP-ME_synthetase"/>
    <property type="match status" value="1"/>
</dbReference>
<comment type="pathway">
    <text evidence="3">Isoprenoid biosynthesis; isopentenyl diphosphate biosynthesis via DXP pathway; isopentenyl diphosphate from 1-deoxy-D-xylulose 5-phosphate: step 2/6.</text>
</comment>
<reference evidence="4 5" key="1">
    <citation type="submission" date="2017-09" db="EMBL/GenBank/DDBJ databases">
        <title>Bacterial strain isolated from the female urinary microbiota.</title>
        <authorList>
            <person name="Thomas-White K."/>
            <person name="Kumar N."/>
            <person name="Forster S."/>
            <person name="Putonti C."/>
            <person name="Lawley T."/>
            <person name="Wolfe A.J."/>
        </authorList>
    </citation>
    <scope>NUCLEOTIDE SEQUENCE [LARGE SCALE GENOMIC DNA]</scope>
    <source>
        <strain evidence="4 5">UMB1301</strain>
    </source>
</reference>
<evidence type="ECO:0000313" key="4">
    <source>
        <dbReference type="EMBL" id="PMD05103.1"/>
    </source>
</evidence>
<dbReference type="GO" id="GO:0050518">
    <property type="term" value="F:2-C-methyl-D-erythritol 4-phosphate cytidylyltransferase activity"/>
    <property type="evidence" value="ECO:0007669"/>
    <property type="project" value="UniProtKB-UniRule"/>
</dbReference>
<dbReference type="NCBIfam" id="TIGR00453">
    <property type="entry name" value="ispD"/>
    <property type="match status" value="1"/>
</dbReference>
<dbReference type="HAMAP" id="MF_00108">
    <property type="entry name" value="IspD"/>
    <property type="match status" value="1"/>
</dbReference>
<evidence type="ECO:0000313" key="5">
    <source>
        <dbReference type="Proteomes" id="UP000235598"/>
    </source>
</evidence>
<name>A0A2N6VM57_9MICO</name>
<proteinExistence type="inferred from homology"/>
<feature type="site" description="Positions MEP for the nucleophilic attack" evidence="3">
    <location>
        <position position="156"/>
    </location>
</feature>
<comment type="function">
    <text evidence="3">Catalyzes the formation of 4-diphosphocytidyl-2-C-methyl-D-erythritol from CTP and 2-C-methyl-D-erythritol 4-phosphate (MEP).</text>
</comment>
<keyword evidence="1 3" id="KW-0808">Transferase</keyword>
<feature type="site" description="Positions MEP for the nucleophilic attack" evidence="3">
    <location>
        <position position="213"/>
    </location>
</feature>
<dbReference type="Pfam" id="PF01128">
    <property type="entry name" value="IspD"/>
    <property type="match status" value="1"/>
</dbReference>
<dbReference type="GO" id="GO:0019288">
    <property type="term" value="P:isopentenyl diphosphate biosynthetic process, methylerythritol 4-phosphate pathway"/>
    <property type="evidence" value="ECO:0007669"/>
    <property type="project" value="UniProtKB-UniRule"/>
</dbReference>
<feature type="site" description="Transition state stabilizer" evidence="3">
    <location>
        <position position="15"/>
    </location>
</feature>
<accession>A0A2N6VM57</accession>
<comment type="catalytic activity">
    <reaction evidence="3">
        <text>2-C-methyl-D-erythritol 4-phosphate + CTP + H(+) = 4-CDP-2-C-methyl-D-erythritol + diphosphate</text>
        <dbReference type="Rhea" id="RHEA:13429"/>
        <dbReference type="ChEBI" id="CHEBI:15378"/>
        <dbReference type="ChEBI" id="CHEBI:33019"/>
        <dbReference type="ChEBI" id="CHEBI:37563"/>
        <dbReference type="ChEBI" id="CHEBI:57823"/>
        <dbReference type="ChEBI" id="CHEBI:58262"/>
        <dbReference type="EC" id="2.7.7.60"/>
    </reaction>
</comment>
<dbReference type="EC" id="2.7.7.60" evidence="3"/>
<comment type="similarity">
    <text evidence="3">Belongs to the IspD/TarI cytidylyltransferase family. IspD subfamily.</text>
</comment>
<gene>
    <name evidence="3" type="primary">ispD</name>
    <name evidence="4" type="ORF">CJ199_08410</name>
</gene>
<dbReference type="PANTHER" id="PTHR32125">
    <property type="entry name" value="2-C-METHYL-D-ERYTHRITOL 4-PHOSPHATE CYTIDYLYLTRANSFERASE, CHLOROPLASTIC"/>
    <property type="match status" value="1"/>
</dbReference>
<dbReference type="EMBL" id="PNHK01000003">
    <property type="protein sequence ID" value="PMD05103.1"/>
    <property type="molecule type" value="Genomic_DNA"/>
</dbReference>
<dbReference type="AlphaFoldDB" id="A0A2N6VM57"/>
<dbReference type="Gene3D" id="3.90.550.10">
    <property type="entry name" value="Spore Coat Polysaccharide Biosynthesis Protein SpsA, Chain A"/>
    <property type="match status" value="1"/>
</dbReference>
<dbReference type="Proteomes" id="UP000235598">
    <property type="component" value="Unassembled WGS sequence"/>
</dbReference>
<dbReference type="InterPro" id="IPR029044">
    <property type="entry name" value="Nucleotide-diphossugar_trans"/>
</dbReference>
<dbReference type="InterPro" id="IPR001228">
    <property type="entry name" value="IspD"/>
</dbReference>
<sequence length="233" mass="25096">METVAIIPAAGSGTRLGLETPKAFVPLGGRTLLEHAVAGVLNAGIELVVIAVPRDLEARARDMFRTQSNVQTVIGGMERTESVRNALAAIDGKPTYALVHDAARPLTPRRVFDRVLTALRSGHRNVVPVLPVSDTVRTLTSQQSEDVAHLGAPVERARLRAVQTPQGFTFNDLVAAHDRFARDTSTQVTDDASLLEVMGIPSVGVEGSHEAFKITHPLDLELARMLCGRKEDT</sequence>
<dbReference type="SUPFAM" id="SSF53448">
    <property type="entry name" value="Nucleotide-diphospho-sugar transferases"/>
    <property type="match status" value="1"/>
</dbReference>
<dbReference type="RefSeq" id="WP_102239044.1">
    <property type="nucleotide sequence ID" value="NZ_BAAAIM010000006.1"/>
</dbReference>
<evidence type="ECO:0000256" key="1">
    <source>
        <dbReference type="ARBA" id="ARBA00022679"/>
    </source>
</evidence>
<dbReference type="FunFam" id="3.90.550.10:FF:000003">
    <property type="entry name" value="2-C-methyl-D-erythritol 4-phosphate cytidylyltransferase"/>
    <property type="match status" value="1"/>
</dbReference>
<feature type="site" description="Transition state stabilizer" evidence="3">
    <location>
        <position position="22"/>
    </location>
</feature>
<evidence type="ECO:0000256" key="3">
    <source>
        <dbReference type="HAMAP-Rule" id="MF_00108"/>
    </source>
</evidence>
<keyword evidence="2 3" id="KW-0548">Nucleotidyltransferase</keyword>
<dbReference type="InterPro" id="IPR050088">
    <property type="entry name" value="IspD/TarI_cytidylyltransf_bact"/>
</dbReference>
<evidence type="ECO:0000256" key="2">
    <source>
        <dbReference type="ARBA" id="ARBA00022695"/>
    </source>
</evidence>
<comment type="caution">
    <text evidence="4">The sequence shown here is derived from an EMBL/GenBank/DDBJ whole genome shotgun (WGS) entry which is preliminary data.</text>
</comment>
<dbReference type="PANTHER" id="PTHR32125:SF4">
    <property type="entry name" value="2-C-METHYL-D-ERYTHRITOL 4-PHOSPHATE CYTIDYLYLTRANSFERASE, CHLOROPLASTIC"/>
    <property type="match status" value="1"/>
</dbReference>
<dbReference type="UniPathway" id="UPA00056">
    <property type="reaction ID" value="UER00093"/>
</dbReference>
<organism evidence="4 5">
    <name type="scientific">Brevibacterium paucivorans</name>
    <dbReference type="NCBI Taxonomy" id="170994"/>
    <lineage>
        <taxon>Bacteria</taxon>
        <taxon>Bacillati</taxon>
        <taxon>Actinomycetota</taxon>
        <taxon>Actinomycetes</taxon>
        <taxon>Micrococcales</taxon>
        <taxon>Brevibacteriaceae</taxon>
        <taxon>Brevibacterium</taxon>
    </lineage>
</organism>
<keyword evidence="3" id="KW-0414">Isoprene biosynthesis</keyword>
<protein>
    <recommendedName>
        <fullName evidence="3">2-C-methyl-D-erythritol 4-phosphate cytidylyltransferase</fullName>
        <ecNumber evidence="3">2.7.7.60</ecNumber>
    </recommendedName>
    <alternativeName>
        <fullName evidence="3">4-diphosphocytidyl-2C-methyl-D-erythritol synthase</fullName>
    </alternativeName>
    <alternativeName>
        <fullName evidence="3">MEP cytidylyltransferase</fullName>
        <shortName evidence="3">MCT</shortName>
    </alternativeName>
</protein>
<dbReference type="InterPro" id="IPR034683">
    <property type="entry name" value="IspD/TarI"/>
</dbReference>